<dbReference type="EMBL" id="LK933537">
    <property type="protein sequence ID" value="CDT81913.1"/>
    <property type="molecule type" value="Genomic_DNA"/>
</dbReference>
<evidence type="ECO:0000313" key="4">
    <source>
        <dbReference type="EMBL" id="CDT81913.1"/>
    </source>
</evidence>
<dbReference type="InterPro" id="IPR056906">
    <property type="entry name" value="ORF2/G2P_dom"/>
</dbReference>
<feature type="domain" description="Replication-associated protein ORF2/G2P" evidence="1">
    <location>
        <begin position="73"/>
        <end position="183"/>
    </location>
</feature>
<sequence length="260" mass="31190">MKSFIREKKIYCNDYLEIDIIPRADVQTKGKRGKREYISKPKQKNLNDKNAKRYFTQSVNTNFTKNDLVVHSTYAPEFLPETLEEAEKEVRNYIRRIDYKRKKEGLEPVKYMLITEFGEKKDGTKRVHHHIIINGGLDRDIIEKLWSKKQKGRKEGEKLGWINTHRLQPNEYGLQNLCNYLMKDPKGKKRWSSSRNLKKPFQVCNDSRYSKRKVMDIVRNDLDNRMFWEKQYKGYIFTECKATYNDITGVSLYIKMRRLK</sequence>
<accession>A0A069A8S8</accession>
<organism evidence="3">
    <name type="scientific">Clostridioides difficile</name>
    <name type="common">Peptoclostridium difficile</name>
    <dbReference type="NCBI Taxonomy" id="1496"/>
    <lineage>
        <taxon>Bacteria</taxon>
        <taxon>Bacillati</taxon>
        <taxon>Bacillota</taxon>
        <taxon>Clostridia</taxon>
        <taxon>Peptostreptococcales</taxon>
        <taxon>Peptostreptococcaceae</taxon>
        <taxon>Clostridioides</taxon>
    </lineage>
</organism>
<proteinExistence type="predicted"/>
<gene>
    <name evidence="4" type="ORF">BN1095_920021</name>
    <name evidence="3" type="ORF">BN1096_610120</name>
    <name evidence="2" type="ORF">BN1097_610069</name>
</gene>
<protein>
    <recommendedName>
        <fullName evidence="1">Replication-associated protein ORF2/G2P domain-containing protein</fullName>
    </recommendedName>
</protein>
<evidence type="ECO:0000259" key="1">
    <source>
        <dbReference type="Pfam" id="PF23343"/>
    </source>
</evidence>
<name>A0A069A8S8_CLODI</name>
<dbReference type="Pfam" id="PF23343">
    <property type="entry name" value="REP_ORF2-G2P"/>
    <property type="match status" value="1"/>
</dbReference>
<dbReference type="AlphaFoldDB" id="A0A069A8S8"/>
<evidence type="ECO:0000313" key="2">
    <source>
        <dbReference type="EMBL" id="CDS86970.1"/>
    </source>
</evidence>
<reference evidence="3" key="1">
    <citation type="submission" date="2014-07" db="EMBL/GenBank/DDBJ databases">
        <authorList>
            <person name="Monot Marc"/>
        </authorList>
    </citation>
    <scope>NUCLEOTIDE SEQUENCE</scope>
    <source>
        <strain evidence="4">7032989</strain>
        <strain evidence="2">7032994</strain>
    </source>
</reference>
<dbReference type="EMBL" id="LK932400">
    <property type="protein sequence ID" value="CDS86970.1"/>
    <property type="molecule type" value="Genomic_DNA"/>
</dbReference>
<dbReference type="EMBL" id="LK932515">
    <property type="protein sequence ID" value="CDS87309.1"/>
    <property type="molecule type" value="Genomic_DNA"/>
</dbReference>
<evidence type="ECO:0000313" key="3">
    <source>
        <dbReference type="EMBL" id="CDS87309.1"/>
    </source>
</evidence>
<dbReference type="RefSeq" id="WP_021366634.1">
    <property type="nucleotide sequence ID" value="NZ_BBYB01000069.1"/>
</dbReference>